<keyword evidence="1" id="KW-1133">Transmembrane helix</keyword>
<dbReference type="AlphaFoldDB" id="A0A7Z9BZM9"/>
<comment type="caution">
    <text evidence="2">The sequence shown here is derived from an EMBL/GenBank/DDBJ whole genome shotgun (WGS) entry which is preliminary data.</text>
</comment>
<dbReference type="EMBL" id="CZCS02000210">
    <property type="protein sequence ID" value="VXD22920.1"/>
    <property type="molecule type" value="Genomic_DNA"/>
</dbReference>
<reference evidence="2" key="1">
    <citation type="submission" date="2019-10" db="EMBL/GenBank/DDBJ databases">
        <authorList>
            <consortium name="Genoscope - CEA"/>
            <person name="William W."/>
        </authorList>
    </citation>
    <scope>NUCLEOTIDE SEQUENCE [LARGE SCALE GENOMIC DNA]</scope>
    <source>
        <strain evidence="2">BBR_PRJEB10994</strain>
    </source>
</reference>
<evidence type="ECO:0000256" key="1">
    <source>
        <dbReference type="SAM" id="Phobius"/>
    </source>
</evidence>
<feature type="transmembrane region" description="Helical" evidence="1">
    <location>
        <begin position="48"/>
        <end position="67"/>
    </location>
</feature>
<dbReference type="RefSeq" id="WP_083620879.1">
    <property type="nucleotide sequence ID" value="NZ_LR735015.1"/>
</dbReference>
<name>A0A7Z9BZM9_9CYAN</name>
<protein>
    <submittedName>
        <fullName evidence="2">Uncharacterized protein</fullName>
    </submittedName>
</protein>
<proteinExistence type="predicted"/>
<evidence type="ECO:0000313" key="3">
    <source>
        <dbReference type="Proteomes" id="UP000182190"/>
    </source>
</evidence>
<dbReference type="OrthoDB" id="458644at2"/>
<accession>A0A7Z9BZM9</accession>
<evidence type="ECO:0000313" key="2">
    <source>
        <dbReference type="EMBL" id="VXD22920.1"/>
    </source>
</evidence>
<feature type="transmembrane region" description="Helical" evidence="1">
    <location>
        <begin position="21"/>
        <end position="42"/>
    </location>
</feature>
<sequence length="171" mass="19440">MKIIEQTSNQLILKNSSIGVWIIRLVCTPFLLLGAIGLFIVITETLFPSLFIIICLIFGTLGVFFSCEEIVCLNKSQNQFLIQTKRLLGTKTREYSLNDIHVRVQETPFLVKTHTSILRTQKKPIYLVILEIPSCSKTIKISNNYSFTRDQAVEIAALIRSFLNKSSVKPF</sequence>
<keyword evidence="3" id="KW-1185">Reference proteome</keyword>
<gene>
    <name evidence="2" type="ORF">PL9631_680034</name>
</gene>
<keyword evidence="1" id="KW-0472">Membrane</keyword>
<organism evidence="2 3">
    <name type="scientific">Planktothrix paucivesiculata PCC 9631</name>
    <dbReference type="NCBI Taxonomy" id="671071"/>
    <lineage>
        <taxon>Bacteria</taxon>
        <taxon>Bacillati</taxon>
        <taxon>Cyanobacteriota</taxon>
        <taxon>Cyanophyceae</taxon>
        <taxon>Oscillatoriophycideae</taxon>
        <taxon>Oscillatoriales</taxon>
        <taxon>Microcoleaceae</taxon>
        <taxon>Planktothrix</taxon>
    </lineage>
</organism>
<dbReference type="Proteomes" id="UP000182190">
    <property type="component" value="Unassembled WGS sequence"/>
</dbReference>
<keyword evidence="1" id="KW-0812">Transmembrane</keyword>